<name>X1RBW5_9ZZZZ</name>
<accession>X1RBW5</accession>
<comment type="caution">
    <text evidence="1">The sequence shown here is derived from an EMBL/GenBank/DDBJ whole genome shotgun (WGS) entry which is preliminary data.</text>
</comment>
<proteinExistence type="predicted"/>
<reference evidence="1" key="1">
    <citation type="journal article" date="2014" name="Front. Microbiol.">
        <title>High frequency of phylogenetically diverse reductive dehalogenase-homologous genes in deep subseafloor sedimentary metagenomes.</title>
        <authorList>
            <person name="Kawai M."/>
            <person name="Futagami T."/>
            <person name="Toyoda A."/>
            <person name="Takaki Y."/>
            <person name="Nishi S."/>
            <person name="Hori S."/>
            <person name="Arai W."/>
            <person name="Tsubouchi T."/>
            <person name="Morono Y."/>
            <person name="Uchiyama I."/>
            <person name="Ito T."/>
            <person name="Fujiyama A."/>
            <person name="Inagaki F."/>
            <person name="Takami H."/>
        </authorList>
    </citation>
    <scope>NUCLEOTIDE SEQUENCE</scope>
    <source>
        <strain evidence="1">Expedition CK06-06</strain>
    </source>
</reference>
<dbReference type="AlphaFoldDB" id="X1RBW5"/>
<organism evidence="1">
    <name type="scientific">marine sediment metagenome</name>
    <dbReference type="NCBI Taxonomy" id="412755"/>
    <lineage>
        <taxon>unclassified sequences</taxon>
        <taxon>metagenomes</taxon>
        <taxon>ecological metagenomes</taxon>
    </lineage>
</organism>
<feature type="non-terminal residue" evidence="1">
    <location>
        <position position="194"/>
    </location>
</feature>
<sequence length="194" mass="23108">EFEFADYLMKDVLGYFQYVNASVQSASPENKISKLPEKVLPFTRGWVITYSPEILVKQMDEKFQFYHTRSSLIALAGIFEVTLWSFMKRLEDEKQIDRFGKKNKKYKNKKYSTLLEWVFDFVIPNKESLYRGIDKEAINRLPGVCLDVDEARRLRNLFMHHRGLFHKSYEEQAIPINGKIKLHPQYLKFRENPE</sequence>
<evidence type="ECO:0000313" key="1">
    <source>
        <dbReference type="EMBL" id="GAI53084.1"/>
    </source>
</evidence>
<gene>
    <name evidence="1" type="ORF">S06H3_59913</name>
</gene>
<feature type="non-terminal residue" evidence="1">
    <location>
        <position position="1"/>
    </location>
</feature>
<dbReference type="EMBL" id="BARV01039006">
    <property type="protein sequence ID" value="GAI53084.1"/>
    <property type="molecule type" value="Genomic_DNA"/>
</dbReference>
<protein>
    <submittedName>
        <fullName evidence="1">Uncharacterized protein</fullName>
    </submittedName>
</protein>